<dbReference type="RefSeq" id="WP_200757636.1">
    <property type="nucleotide sequence ID" value="NZ_AP023366.1"/>
</dbReference>
<dbReference type="Gene3D" id="2.40.10.10">
    <property type="entry name" value="Trypsin-like serine proteases"/>
    <property type="match status" value="2"/>
</dbReference>
<keyword evidence="2" id="KW-0645">Protease</keyword>
<keyword evidence="5" id="KW-0472">Membrane</keyword>
<dbReference type="GO" id="GO:0004252">
    <property type="term" value="F:serine-type endopeptidase activity"/>
    <property type="evidence" value="ECO:0007669"/>
    <property type="project" value="InterPro"/>
</dbReference>
<keyword evidence="3" id="KW-0378">Hydrolase</keyword>
<dbReference type="PANTHER" id="PTHR43343">
    <property type="entry name" value="PEPTIDASE S12"/>
    <property type="match status" value="1"/>
</dbReference>
<evidence type="ECO:0000256" key="5">
    <source>
        <dbReference type="SAM" id="Phobius"/>
    </source>
</evidence>
<dbReference type="InterPro" id="IPR043504">
    <property type="entry name" value="Peptidase_S1_PA_chymotrypsin"/>
</dbReference>
<dbReference type="InterPro" id="IPR001940">
    <property type="entry name" value="Peptidase_S1C"/>
</dbReference>
<proteinExistence type="inferred from homology"/>
<dbReference type="KEGG" id="eff:skT53_25160"/>
<evidence type="ECO:0000259" key="6">
    <source>
        <dbReference type="PROSITE" id="PS50106"/>
    </source>
</evidence>
<dbReference type="Pfam" id="PF13365">
    <property type="entry name" value="Trypsin_2"/>
    <property type="match status" value="1"/>
</dbReference>
<dbReference type="InterPro" id="IPR051201">
    <property type="entry name" value="Chloro_Bact_Ser_Proteases"/>
</dbReference>
<dbReference type="PROSITE" id="PS50106">
    <property type="entry name" value="PDZ"/>
    <property type="match status" value="1"/>
</dbReference>
<keyword evidence="4" id="KW-0720">Serine protease</keyword>
<dbReference type="InterPro" id="IPR001478">
    <property type="entry name" value="PDZ"/>
</dbReference>
<comment type="similarity">
    <text evidence="1">Belongs to the peptidase S1C family.</text>
</comment>
<name>A0A7I8DI57_9BACL</name>
<protein>
    <submittedName>
        <fullName evidence="7">2-alkenal reductase</fullName>
    </submittedName>
</protein>
<feature type="domain" description="PDZ" evidence="6">
    <location>
        <begin position="279"/>
        <end position="372"/>
    </location>
</feature>
<evidence type="ECO:0000256" key="2">
    <source>
        <dbReference type="ARBA" id="ARBA00022670"/>
    </source>
</evidence>
<evidence type="ECO:0000313" key="7">
    <source>
        <dbReference type="EMBL" id="BCJ87531.1"/>
    </source>
</evidence>
<dbReference type="SMART" id="SM00228">
    <property type="entry name" value="PDZ"/>
    <property type="match status" value="1"/>
</dbReference>
<accession>A0A7I8DI57</accession>
<dbReference type="SUPFAM" id="SSF50494">
    <property type="entry name" value="Trypsin-like serine proteases"/>
    <property type="match status" value="1"/>
</dbReference>
<organism evidence="7 8">
    <name type="scientific">Effusibacillus dendaii</name>
    <dbReference type="NCBI Taxonomy" id="2743772"/>
    <lineage>
        <taxon>Bacteria</taxon>
        <taxon>Bacillati</taxon>
        <taxon>Bacillota</taxon>
        <taxon>Bacilli</taxon>
        <taxon>Bacillales</taxon>
        <taxon>Alicyclobacillaceae</taxon>
        <taxon>Effusibacillus</taxon>
    </lineage>
</organism>
<dbReference type="AlphaFoldDB" id="A0A7I8DI57"/>
<keyword evidence="5" id="KW-0812">Transmembrane</keyword>
<dbReference type="PANTHER" id="PTHR43343:SF3">
    <property type="entry name" value="PROTEASE DO-LIKE 8, CHLOROPLASTIC"/>
    <property type="match status" value="1"/>
</dbReference>
<evidence type="ECO:0000256" key="1">
    <source>
        <dbReference type="ARBA" id="ARBA00010541"/>
    </source>
</evidence>
<dbReference type="PRINTS" id="PR00834">
    <property type="entry name" value="PROTEASES2C"/>
</dbReference>
<dbReference type="GO" id="GO:0006508">
    <property type="term" value="P:proteolysis"/>
    <property type="evidence" value="ECO:0007669"/>
    <property type="project" value="UniProtKB-KW"/>
</dbReference>
<dbReference type="InterPro" id="IPR036034">
    <property type="entry name" value="PDZ_sf"/>
</dbReference>
<dbReference type="EMBL" id="AP023366">
    <property type="protein sequence ID" value="BCJ87531.1"/>
    <property type="molecule type" value="Genomic_DNA"/>
</dbReference>
<reference evidence="7 8" key="1">
    <citation type="submission" date="2020-08" db="EMBL/GenBank/DDBJ databases">
        <title>Complete Genome Sequence of Effusibacillus dendaii Strain skT53, Isolated from Farmland soil.</title>
        <authorList>
            <person name="Konishi T."/>
            <person name="Kawasaki H."/>
        </authorList>
    </citation>
    <scope>NUCLEOTIDE SEQUENCE [LARGE SCALE GENOMIC DNA]</scope>
    <source>
        <strain evidence="8">skT53</strain>
    </source>
</reference>
<evidence type="ECO:0000313" key="8">
    <source>
        <dbReference type="Proteomes" id="UP000593802"/>
    </source>
</evidence>
<evidence type="ECO:0000256" key="4">
    <source>
        <dbReference type="ARBA" id="ARBA00022825"/>
    </source>
</evidence>
<dbReference type="Proteomes" id="UP000593802">
    <property type="component" value="Chromosome"/>
</dbReference>
<dbReference type="SUPFAM" id="SSF50156">
    <property type="entry name" value="PDZ domain-like"/>
    <property type="match status" value="1"/>
</dbReference>
<sequence>MSFDDFDKKPKSRFSGSWLASVVIAALVGSGTTVVLVPELIKSNIIKLPQVTQTWSNSGNPVSVTPVSVNTDIVKAVNKVKPAVLTVVNLQKVRGFFGSPEQEAGKGSGVLLDNQGHIVTNNHVVNGASDVQVVINNENVPAKVLGVDAFTDLAVLQVPADKVKDIQPVQLGDSNALQTGEPAIAIGNPLGEFDQTVTVGVISAKNRTIPLQDSKGQVIYEQTVLQTDAAINPGNSGGALINIAGQLVGINSAKIATQGVEGLGFAIPIDEAKPIIDQLITNHKVTRPALGVSIQGEVASIPASYKAGLPINYGVVVGDVASGSSAAKAGIKSGDILAKIDDTQINTFLDLRKYLFSKKPGDTVQMTLYRDNKPQTVKVQLGELQN</sequence>
<keyword evidence="8" id="KW-1185">Reference proteome</keyword>
<dbReference type="Pfam" id="PF13180">
    <property type="entry name" value="PDZ_2"/>
    <property type="match status" value="1"/>
</dbReference>
<feature type="transmembrane region" description="Helical" evidence="5">
    <location>
        <begin position="18"/>
        <end position="37"/>
    </location>
</feature>
<dbReference type="Gene3D" id="2.30.42.10">
    <property type="match status" value="1"/>
</dbReference>
<evidence type="ECO:0000256" key="3">
    <source>
        <dbReference type="ARBA" id="ARBA00022801"/>
    </source>
</evidence>
<dbReference type="InterPro" id="IPR009003">
    <property type="entry name" value="Peptidase_S1_PA"/>
</dbReference>
<keyword evidence="5" id="KW-1133">Transmembrane helix</keyword>
<gene>
    <name evidence="7" type="ORF">skT53_25160</name>
</gene>